<evidence type="ECO:0000256" key="5">
    <source>
        <dbReference type="ARBA" id="ARBA00022857"/>
    </source>
</evidence>
<comment type="subunit">
    <text evidence="3">Homotetramer.</text>
</comment>
<dbReference type="GO" id="GO:0016829">
    <property type="term" value="F:lyase activity"/>
    <property type="evidence" value="ECO:0007669"/>
    <property type="project" value="UniProtKB-KW"/>
</dbReference>
<dbReference type="Pfam" id="PF00107">
    <property type="entry name" value="ADH_zinc_N"/>
    <property type="match status" value="1"/>
</dbReference>
<evidence type="ECO:0000259" key="8">
    <source>
        <dbReference type="SMART" id="SM00829"/>
    </source>
</evidence>
<feature type="non-terminal residue" evidence="9">
    <location>
        <position position="253"/>
    </location>
</feature>
<dbReference type="PROSITE" id="PS01162">
    <property type="entry name" value="QOR_ZETA_CRYSTAL"/>
    <property type="match status" value="1"/>
</dbReference>
<dbReference type="SUPFAM" id="SSF51735">
    <property type="entry name" value="NAD(P)-binding Rossmann-fold domains"/>
    <property type="match status" value="1"/>
</dbReference>
<dbReference type="Pfam" id="PF08240">
    <property type="entry name" value="ADH_N"/>
    <property type="match status" value="1"/>
</dbReference>
<dbReference type="EC" id="1.1.1.-" evidence="9"/>
<keyword evidence="9" id="KW-0560">Oxidoreductase</keyword>
<sequence length="253" mass="27224">MKAIGLTQYLPIENKNSFQDFQCPKPEASDHDLLVKVHAVSVNPVDAKIRAPKDQVESSPRILGWDAAGEVVAVGQKVEHFMLGDLVYYAGDITRSGSNCEFQLVDERIVGRKPASLSFAEAAALPLTSITAWEALFERLQISVQGDDAGKSILIIGGAGGVGSIAIQLAKKLAKLKVIATASRPESQQWCLDRGADSVINHHQPLDGELAAMGVAHVDYILCLNNTDQHWSAMSKAIKPQGRICSIVDTSNV</sequence>
<keyword evidence="4" id="KW-0963">Cytoplasm</keyword>
<gene>
    <name evidence="9" type="ORF">MNBD_GAMMA10-859</name>
</gene>
<dbReference type="PANTHER" id="PTHR44154">
    <property type="entry name" value="QUINONE OXIDOREDUCTASE"/>
    <property type="match status" value="1"/>
</dbReference>
<dbReference type="AlphaFoldDB" id="A0A3B0Y0W6"/>
<keyword evidence="7" id="KW-0007">Acetylation</keyword>
<dbReference type="PANTHER" id="PTHR44154:SF1">
    <property type="entry name" value="QUINONE OXIDOREDUCTASE"/>
    <property type="match status" value="1"/>
</dbReference>
<dbReference type="CDD" id="cd08252">
    <property type="entry name" value="AL_MDR"/>
    <property type="match status" value="1"/>
</dbReference>
<dbReference type="Gene3D" id="3.90.180.10">
    <property type="entry name" value="Medium-chain alcohol dehydrogenases, catalytic domain"/>
    <property type="match status" value="1"/>
</dbReference>
<evidence type="ECO:0000256" key="7">
    <source>
        <dbReference type="ARBA" id="ARBA00022990"/>
    </source>
</evidence>
<dbReference type="SUPFAM" id="SSF50129">
    <property type="entry name" value="GroES-like"/>
    <property type="match status" value="1"/>
</dbReference>
<comment type="subcellular location">
    <subcellularLocation>
        <location evidence="1">Cytoplasm</location>
    </subcellularLocation>
</comment>
<dbReference type="GO" id="GO:0005737">
    <property type="term" value="C:cytoplasm"/>
    <property type="evidence" value="ECO:0007669"/>
    <property type="project" value="UniProtKB-SubCell"/>
</dbReference>
<dbReference type="InterPro" id="IPR051603">
    <property type="entry name" value="Zinc-ADH_QOR/CCCR"/>
</dbReference>
<dbReference type="EMBL" id="UOFJ01000490">
    <property type="protein sequence ID" value="VAW70063.1"/>
    <property type="molecule type" value="Genomic_DNA"/>
</dbReference>
<dbReference type="InterPro" id="IPR014182">
    <property type="entry name" value="ADH_Zn_typ-1"/>
</dbReference>
<evidence type="ECO:0000256" key="4">
    <source>
        <dbReference type="ARBA" id="ARBA00022490"/>
    </source>
</evidence>
<dbReference type="InterPro" id="IPR036291">
    <property type="entry name" value="NAD(P)-bd_dom_sf"/>
</dbReference>
<evidence type="ECO:0000256" key="3">
    <source>
        <dbReference type="ARBA" id="ARBA00011881"/>
    </source>
</evidence>
<dbReference type="SMART" id="SM00829">
    <property type="entry name" value="PKS_ER"/>
    <property type="match status" value="1"/>
</dbReference>
<evidence type="ECO:0000256" key="2">
    <source>
        <dbReference type="ARBA" id="ARBA00010371"/>
    </source>
</evidence>
<dbReference type="GO" id="GO:0003723">
    <property type="term" value="F:RNA binding"/>
    <property type="evidence" value="ECO:0007669"/>
    <property type="project" value="UniProtKB-KW"/>
</dbReference>
<dbReference type="InterPro" id="IPR013149">
    <property type="entry name" value="ADH-like_C"/>
</dbReference>
<dbReference type="Gene3D" id="3.40.50.720">
    <property type="entry name" value="NAD(P)-binding Rossmann-like Domain"/>
    <property type="match status" value="1"/>
</dbReference>
<dbReference type="InterPro" id="IPR020843">
    <property type="entry name" value="ER"/>
</dbReference>
<feature type="domain" description="Enoyl reductase (ER)" evidence="8">
    <location>
        <begin position="16"/>
        <end position="248"/>
    </location>
</feature>
<accession>A0A3B0Y0W6</accession>
<keyword evidence="6" id="KW-0694">RNA-binding</keyword>
<evidence type="ECO:0000313" key="9">
    <source>
        <dbReference type="EMBL" id="VAW70063.1"/>
    </source>
</evidence>
<name>A0A3B0Y0W6_9ZZZZ</name>
<protein>
    <submittedName>
        <fullName evidence="9">Bifunctional protein: zinc-containing alcohol dehydrogenase quinone oxidoreductase ( NADPH:quinone reductase) Similar to arginate lyase</fullName>
        <ecNumber evidence="9">1.1.1.-</ecNumber>
    </submittedName>
</protein>
<comment type="similarity">
    <text evidence="2">Belongs to the zinc-containing alcohol dehydrogenase family. Quinone oxidoreductase subfamily.</text>
</comment>
<keyword evidence="5" id="KW-0521">NADP</keyword>
<dbReference type="InterPro" id="IPR013154">
    <property type="entry name" value="ADH-like_N"/>
</dbReference>
<dbReference type="GO" id="GO:0008270">
    <property type="term" value="F:zinc ion binding"/>
    <property type="evidence" value="ECO:0007669"/>
    <property type="project" value="InterPro"/>
</dbReference>
<evidence type="ECO:0000256" key="1">
    <source>
        <dbReference type="ARBA" id="ARBA00004496"/>
    </source>
</evidence>
<reference evidence="9" key="1">
    <citation type="submission" date="2018-06" db="EMBL/GenBank/DDBJ databases">
        <authorList>
            <person name="Zhirakovskaya E."/>
        </authorList>
    </citation>
    <scope>NUCLEOTIDE SEQUENCE</scope>
</reference>
<dbReference type="GO" id="GO:0016491">
    <property type="term" value="F:oxidoreductase activity"/>
    <property type="evidence" value="ECO:0007669"/>
    <property type="project" value="UniProtKB-KW"/>
</dbReference>
<keyword evidence="9" id="KW-0456">Lyase</keyword>
<dbReference type="InterPro" id="IPR002364">
    <property type="entry name" value="Quin_OxRdtase/zeta-crystal_CS"/>
</dbReference>
<evidence type="ECO:0000256" key="6">
    <source>
        <dbReference type="ARBA" id="ARBA00022884"/>
    </source>
</evidence>
<dbReference type="NCBIfam" id="TIGR02817">
    <property type="entry name" value="adh_fam_1"/>
    <property type="match status" value="1"/>
</dbReference>
<dbReference type="InterPro" id="IPR011032">
    <property type="entry name" value="GroES-like_sf"/>
</dbReference>
<organism evidence="9">
    <name type="scientific">hydrothermal vent metagenome</name>
    <dbReference type="NCBI Taxonomy" id="652676"/>
    <lineage>
        <taxon>unclassified sequences</taxon>
        <taxon>metagenomes</taxon>
        <taxon>ecological metagenomes</taxon>
    </lineage>
</organism>
<proteinExistence type="inferred from homology"/>